<feature type="domain" description="ABC3 transporter permease C-terminal" evidence="8">
    <location>
        <begin position="371"/>
        <end position="495"/>
    </location>
</feature>
<evidence type="ECO:0000313" key="10">
    <source>
        <dbReference type="EMBL" id="SVB10969.1"/>
    </source>
</evidence>
<organism evidence="10">
    <name type="scientific">marine metagenome</name>
    <dbReference type="NCBI Taxonomy" id="408172"/>
    <lineage>
        <taxon>unclassified sequences</taxon>
        <taxon>metagenomes</taxon>
        <taxon>ecological metagenomes</taxon>
    </lineage>
</organism>
<dbReference type="InterPro" id="IPR050250">
    <property type="entry name" value="Macrolide_Exporter_MacB"/>
</dbReference>
<comment type="subcellular location">
    <subcellularLocation>
        <location evidence="1">Cell membrane</location>
        <topology evidence="1">Multi-pass membrane protein</topology>
    </subcellularLocation>
</comment>
<evidence type="ECO:0000256" key="3">
    <source>
        <dbReference type="ARBA" id="ARBA00022692"/>
    </source>
</evidence>
<sequence length="502" mass="55655">MNLLSPSVLRDLFVDVFLNLFRKKLRALLTMTGVIIGAFLVVLILSLSHGLSEFLDQQVRAVWDERMIKVRLKKGGAPEKMAKGLFGGLGEPPQEVKKENEEEIPGAFKFRHIPHESIEKLRKIDGVMEVQPEIWVMPRSMQVKGDDREFDAIVRPWIMAGPDMLAFGEEFSSDDAKECVVSEAYLVALGITDPNQLIGKTIKIRVQEDAYIAMAGGGQMDLKFLDRIRDIAQLMRNPPEDPELAMFTTFIMLRDLANSSEIKALSTKPGKAKEFEAKVVGISKKGLLTNIIYLPKELIAEMGRVFLRNPDMYKMNKSGKFGIEGLVQVRDAKEIPRIKKEIRKLDMKATTLEDVIGFIHGLFAALAAILMVFVMIAGVVAFFSIVNTLFMAITERKREIGVLQAIGATRGYIAALFAAEAGAIGLLGGLIGFLFGLLLCWIGNIYAAGKWGHILGVSDLFVTPLWLLPFMLLATTLVGALAGVYPAWRASRLDPVVALRYE</sequence>
<evidence type="ECO:0000256" key="2">
    <source>
        <dbReference type="ARBA" id="ARBA00022475"/>
    </source>
</evidence>
<feature type="transmembrane region" description="Helical" evidence="7">
    <location>
        <begin position="27"/>
        <end position="47"/>
    </location>
</feature>
<evidence type="ECO:0000259" key="8">
    <source>
        <dbReference type="Pfam" id="PF02687"/>
    </source>
</evidence>
<evidence type="ECO:0000259" key="9">
    <source>
        <dbReference type="Pfam" id="PF12704"/>
    </source>
</evidence>
<gene>
    <name evidence="10" type="ORF">METZ01_LOCUS163823</name>
</gene>
<dbReference type="Pfam" id="PF02687">
    <property type="entry name" value="FtsX"/>
    <property type="match status" value="1"/>
</dbReference>
<name>A0A382BBG8_9ZZZZ</name>
<dbReference type="InterPro" id="IPR003838">
    <property type="entry name" value="ABC3_permease_C"/>
</dbReference>
<dbReference type="InterPro" id="IPR025857">
    <property type="entry name" value="MacB_PCD"/>
</dbReference>
<feature type="transmembrane region" description="Helical" evidence="7">
    <location>
        <begin position="413"/>
        <end position="446"/>
    </location>
</feature>
<dbReference type="PANTHER" id="PTHR30572">
    <property type="entry name" value="MEMBRANE COMPONENT OF TRANSPORTER-RELATED"/>
    <property type="match status" value="1"/>
</dbReference>
<feature type="domain" description="MacB-like periplasmic core" evidence="9">
    <location>
        <begin position="28"/>
        <end position="205"/>
    </location>
</feature>
<evidence type="ECO:0000256" key="5">
    <source>
        <dbReference type="ARBA" id="ARBA00023136"/>
    </source>
</evidence>
<dbReference type="GO" id="GO:0022857">
    <property type="term" value="F:transmembrane transporter activity"/>
    <property type="evidence" value="ECO:0007669"/>
    <property type="project" value="TreeGrafter"/>
</dbReference>
<evidence type="ECO:0000256" key="7">
    <source>
        <dbReference type="SAM" id="Phobius"/>
    </source>
</evidence>
<keyword evidence="2" id="KW-1003">Cell membrane</keyword>
<evidence type="ECO:0000256" key="6">
    <source>
        <dbReference type="ARBA" id="ARBA00038076"/>
    </source>
</evidence>
<evidence type="ECO:0008006" key="11">
    <source>
        <dbReference type="Google" id="ProtNLM"/>
    </source>
</evidence>
<keyword evidence="4 7" id="KW-1133">Transmembrane helix</keyword>
<keyword evidence="5 7" id="KW-0472">Membrane</keyword>
<dbReference type="AlphaFoldDB" id="A0A382BBG8"/>
<dbReference type="PANTHER" id="PTHR30572:SF4">
    <property type="entry name" value="ABC TRANSPORTER PERMEASE YTRF"/>
    <property type="match status" value="1"/>
</dbReference>
<feature type="transmembrane region" description="Helical" evidence="7">
    <location>
        <begin position="362"/>
        <end position="392"/>
    </location>
</feature>
<accession>A0A382BBG8</accession>
<dbReference type="Pfam" id="PF12704">
    <property type="entry name" value="MacB_PCD"/>
    <property type="match status" value="1"/>
</dbReference>
<proteinExistence type="inferred from homology"/>
<comment type="similarity">
    <text evidence="6">Belongs to the ABC-4 integral membrane protein family.</text>
</comment>
<feature type="transmembrane region" description="Helical" evidence="7">
    <location>
        <begin position="466"/>
        <end position="485"/>
    </location>
</feature>
<protein>
    <recommendedName>
        <fullName evidence="11">ABC3 transporter permease protein domain-containing protein</fullName>
    </recommendedName>
</protein>
<keyword evidence="3 7" id="KW-0812">Transmembrane</keyword>
<dbReference type="GO" id="GO:0005886">
    <property type="term" value="C:plasma membrane"/>
    <property type="evidence" value="ECO:0007669"/>
    <property type="project" value="UniProtKB-SubCell"/>
</dbReference>
<reference evidence="10" key="1">
    <citation type="submission" date="2018-05" db="EMBL/GenBank/DDBJ databases">
        <authorList>
            <person name="Lanie J.A."/>
            <person name="Ng W.-L."/>
            <person name="Kazmierczak K.M."/>
            <person name="Andrzejewski T.M."/>
            <person name="Davidsen T.M."/>
            <person name="Wayne K.J."/>
            <person name="Tettelin H."/>
            <person name="Glass J.I."/>
            <person name="Rusch D."/>
            <person name="Podicherti R."/>
            <person name="Tsui H.-C.T."/>
            <person name="Winkler M.E."/>
        </authorList>
    </citation>
    <scope>NUCLEOTIDE SEQUENCE</scope>
</reference>
<dbReference type="EMBL" id="UINC01028992">
    <property type="protein sequence ID" value="SVB10969.1"/>
    <property type="molecule type" value="Genomic_DNA"/>
</dbReference>
<evidence type="ECO:0000256" key="4">
    <source>
        <dbReference type="ARBA" id="ARBA00022989"/>
    </source>
</evidence>
<evidence type="ECO:0000256" key="1">
    <source>
        <dbReference type="ARBA" id="ARBA00004651"/>
    </source>
</evidence>